<accession>A0A4Q5LBV7</accession>
<evidence type="ECO:0000313" key="1">
    <source>
        <dbReference type="EMBL" id="RYU79928.1"/>
    </source>
</evidence>
<dbReference type="EMBL" id="SEWE01000016">
    <property type="protein sequence ID" value="RYU79928.1"/>
    <property type="molecule type" value="Genomic_DNA"/>
</dbReference>
<organism evidence="1 2">
    <name type="scientific">Hymenobacter persicinus</name>
    <dbReference type="NCBI Taxonomy" id="2025506"/>
    <lineage>
        <taxon>Bacteria</taxon>
        <taxon>Pseudomonadati</taxon>
        <taxon>Bacteroidota</taxon>
        <taxon>Cytophagia</taxon>
        <taxon>Cytophagales</taxon>
        <taxon>Hymenobacteraceae</taxon>
        <taxon>Hymenobacter</taxon>
    </lineage>
</organism>
<dbReference type="Pfam" id="PF12771">
    <property type="entry name" value="SusD-like_2"/>
    <property type="match status" value="1"/>
</dbReference>
<evidence type="ECO:0000313" key="2">
    <source>
        <dbReference type="Proteomes" id="UP000294155"/>
    </source>
</evidence>
<dbReference type="AlphaFoldDB" id="A0A4Q5LBV7"/>
<dbReference type="OrthoDB" id="622163at2"/>
<dbReference type="SUPFAM" id="SSF48452">
    <property type="entry name" value="TPR-like"/>
    <property type="match status" value="1"/>
</dbReference>
<name>A0A4Q5LBV7_9BACT</name>
<dbReference type="InterPro" id="IPR011990">
    <property type="entry name" value="TPR-like_helical_dom_sf"/>
</dbReference>
<comment type="caution">
    <text evidence="1">The sequence shown here is derived from an EMBL/GenBank/DDBJ whole genome shotgun (WGS) entry which is preliminary data.</text>
</comment>
<keyword evidence="1" id="KW-0449">Lipoprotein</keyword>
<protein>
    <submittedName>
        <fullName evidence="1">SusD/RagB family nutrient-binding outer membrane lipoprotein</fullName>
    </submittedName>
</protein>
<sequence>MASPSSMNTFRKASVAIALMGLLATNTGCSDFFKVNVDPLNPSTARLSDVLPVTQVAMGTYMGFSVNGLSQYTSALMQQLSSTRGIGSFQQTGDSFSTQWSGLYADMLSNNQQIIKQGTDEQAWSYVGVAELQKAFVVSQMVDMWGDIPYSESLLGSNNRAPKFDKASDVYEDVFRLIDSGIANLGKSSTRTIGADDLIYNGDLAKWARFGRTLKLKLYNQIRLTRDVSSEVNVLISAPTTLMQPGDDFELKYGASTQPDNRNLGYIGDYVNSGRENTIGKYFFDLMTNNRDPRIKYYFYNQATGPVSIADYQPSGSNFVTVRFGSTGTNASANNSSVRTLPGLYPVGGRYDAGGGGNATSQYGKGVVAQRLLTYFSRKFTEAELQLTVLNNPDKAKEAYVEAITASFRKLNAIAAAEGIPNTVPFQPAPVLVPQIPDVDNTSTQNPSISKYINGNPAAPVGAVQRFDNVAANAKLKAIMTEKYVASFGFGMDAYTDFRRTGYPNLTVPQSDKTGNPFDMALPPGEVDDNDAQTVSQGSFPRRLTYQLSELQLNPNAPGQPNVVTDKIFWDKRN</sequence>
<dbReference type="Gene3D" id="1.25.40.390">
    <property type="match status" value="1"/>
</dbReference>
<keyword evidence="2" id="KW-1185">Reference proteome</keyword>
<dbReference type="InterPro" id="IPR041662">
    <property type="entry name" value="SusD-like_2"/>
</dbReference>
<dbReference type="Proteomes" id="UP000294155">
    <property type="component" value="Unassembled WGS sequence"/>
</dbReference>
<proteinExistence type="predicted"/>
<gene>
    <name evidence="1" type="ORF">EWM57_09595</name>
</gene>
<reference evidence="1 2" key="1">
    <citation type="submission" date="2019-02" db="EMBL/GenBank/DDBJ databases">
        <title>Bacterial novel species isolated from soil.</title>
        <authorList>
            <person name="Jung H.-Y."/>
        </authorList>
    </citation>
    <scope>NUCLEOTIDE SEQUENCE [LARGE SCALE GENOMIC DNA]</scope>
    <source>
        <strain evidence="1 2">1-3-3-3</strain>
    </source>
</reference>